<dbReference type="Proteomes" id="UP000245474">
    <property type="component" value="Unassembled WGS sequence"/>
</dbReference>
<feature type="binding site" evidence="6">
    <location>
        <position position="78"/>
    </location>
    <ligand>
        <name>Zn(2+)</name>
        <dbReference type="ChEBI" id="CHEBI:29105"/>
    </ligand>
</feature>
<keyword evidence="6" id="KW-0547">Nucleotide-binding</keyword>
<dbReference type="EMBL" id="QFFI01000014">
    <property type="protein sequence ID" value="PWG62919.1"/>
    <property type="molecule type" value="Genomic_DNA"/>
</dbReference>
<dbReference type="NCBIfam" id="TIGR00063">
    <property type="entry name" value="folE"/>
    <property type="match status" value="1"/>
</dbReference>
<evidence type="ECO:0000256" key="3">
    <source>
        <dbReference type="ARBA" id="ARBA00008085"/>
    </source>
</evidence>
<dbReference type="OrthoDB" id="9801207at2"/>
<dbReference type="InterPro" id="IPR018234">
    <property type="entry name" value="GTP_CycHdrlase_I_CS"/>
</dbReference>
<dbReference type="AlphaFoldDB" id="A0A2U2N1R4"/>
<evidence type="ECO:0000256" key="1">
    <source>
        <dbReference type="ARBA" id="ARBA00001052"/>
    </source>
</evidence>
<keyword evidence="6" id="KW-0342">GTP-binding</keyword>
<evidence type="ECO:0000313" key="8">
    <source>
        <dbReference type="EMBL" id="PWG62919.1"/>
    </source>
</evidence>
<protein>
    <recommendedName>
        <fullName evidence="6">GTP cyclohydrolase 1</fullName>
        <ecNumber evidence="6">3.5.4.16</ecNumber>
    </recommendedName>
    <alternativeName>
        <fullName evidence="6">GTP cyclohydrolase I</fullName>
        <shortName evidence="6">GTP-CH-I</shortName>
    </alternativeName>
</protein>
<feature type="domain" description="GTP cyclohydrolase I" evidence="7">
    <location>
        <begin position="8"/>
        <end position="183"/>
    </location>
</feature>
<dbReference type="PANTHER" id="PTHR11109">
    <property type="entry name" value="GTP CYCLOHYDROLASE I"/>
    <property type="match status" value="1"/>
</dbReference>
<dbReference type="GO" id="GO:0006729">
    <property type="term" value="P:tetrahydrobiopterin biosynthetic process"/>
    <property type="evidence" value="ECO:0007669"/>
    <property type="project" value="TreeGrafter"/>
</dbReference>
<sequence>MDHDLDYHFEQIIRGIGEDVGREGLVKTPERAARAFEYLTQGYQQSLSELVNGALFESDSDEMVIVRDIEFYSLCEHHMLPFIGRAQVGYIPNGRVLGLSKIARIVDMYARRLQIQEKLTRDVAEAVLEVTGAKGVAVQMDARHLCMMMRGVNKQNSEMSTSVMLGSFRTSQSTRNEFLQLIRR</sequence>
<dbReference type="NCBIfam" id="NF006825">
    <property type="entry name" value="PRK09347.1-2"/>
    <property type="match status" value="1"/>
</dbReference>
<keyword evidence="5 6" id="KW-0378">Hydrolase</keyword>
<dbReference type="PROSITE" id="PS00859">
    <property type="entry name" value="GTP_CYCLOHYDROL_1_1"/>
    <property type="match status" value="1"/>
</dbReference>
<evidence type="ECO:0000256" key="5">
    <source>
        <dbReference type="ARBA" id="ARBA00022801"/>
    </source>
</evidence>
<dbReference type="GO" id="GO:0005737">
    <property type="term" value="C:cytoplasm"/>
    <property type="evidence" value="ECO:0007669"/>
    <property type="project" value="TreeGrafter"/>
</dbReference>
<accession>A0A2U2N1R4</accession>
<dbReference type="GO" id="GO:0003934">
    <property type="term" value="F:GTP cyclohydrolase I activity"/>
    <property type="evidence" value="ECO:0007669"/>
    <property type="project" value="UniProtKB-UniRule"/>
</dbReference>
<keyword evidence="6" id="KW-0479">Metal-binding</keyword>
<organism evidence="8 9">
    <name type="scientific">Sediminicurvatus halobius</name>
    <dbReference type="NCBI Taxonomy" id="2182432"/>
    <lineage>
        <taxon>Bacteria</taxon>
        <taxon>Pseudomonadati</taxon>
        <taxon>Pseudomonadota</taxon>
        <taxon>Gammaproteobacteria</taxon>
        <taxon>Chromatiales</taxon>
        <taxon>Ectothiorhodospiraceae</taxon>
        <taxon>Sediminicurvatus</taxon>
    </lineage>
</organism>
<name>A0A2U2N1R4_9GAMM</name>
<dbReference type="RefSeq" id="WP_109678668.1">
    <property type="nucleotide sequence ID" value="NZ_CP086615.1"/>
</dbReference>
<dbReference type="InterPro" id="IPR043133">
    <property type="entry name" value="GTP-CH-I_C/QueF"/>
</dbReference>
<keyword evidence="9" id="KW-1185">Reference proteome</keyword>
<dbReference type="Pfam" id="PF01227">
    <property type="entry name" value="GTP_cyclohydroI"/>
    <property type="match status" value="1"/>
</dbReference>
<dbReference type="PROSITE" id="PS00860">
    <property type="entry name" value="GTP_CYCLOHYDROL_1_2"/>
    <property type="match status" value="1"/>
</dbReference>
<dbReference type="HAMAP" id="MF_00223">
    <property type="entry name" value="FolE"/>
    <property type="match status" value="1"/>
</dbReference>
<evidence type="ECO:0000256" key="6">
    <source>
        <dbReference type="HAMAP-Rule" id="MF_00223"/>
    </source>
</evidence>
<comment type="pathway">
    <text evidence="2 6">Cofactor biosynthesis; 7,8-dihydroneopterin triphosphate biosynthesis; 7,8-dihydroneopterin triphosphate from GTP: step 1/1.</text>
</comment>
<evidence type="ECO:0000256" key="4">
    <source>
        <dbReference type="ARBA" id="ARBA00022563"/>
    </source>
</evidence>
<proteinExistence type="inferred from homology"/>
<comment type="subunit">
    <text evidence="6">Homopolymer.</text>
</comment>
<dbReference type="FunFam" id="3.30.1130.10:FF:000001">
    <property type="entry name" value="GTP cyclohydrolase 1"/>
    <property type="match status" value="1"/>
</dbReference>
<dbReference type="GO" id="GO:0006730">
    <property type="term" value="P:one-carbon metabolic process"/>
    <property type="evidence" value="ECO:0007669"/>
    <property type="project" value="UniProtKB-UniRule"/>
</dbReference>
<dbReference type="GO" id="GO:0005525">
    <property type="term" value="F:GTP binding"/>
    <property type="evidence" value="ECO:0007669"/>
    <property type="project" value="UniProtKB-KW"/>
</dbReference>
<dbReference type="UniPathway" id="UPA00848">
    <property type="reaction ID" value="UER00151"/>
</dbReference>
<keyword evidence="4 6" id="KW-0554">One-carbon metabolism</keyword>
<dbReference type="InterPro" id="IPR001474">
    <property type="entry name" value="GTP_CycHdrlase_I"/>
</dbReference>
<feature type="binding site" evidence="6">
    <location>
        <position position="75"/>
    </location>
    <ligand>
        <name>Zn(2+)</name>
        <dbReference type="ChEBI" id="CHEBI:29105"/>
    </ligand>
</feature>
<comment type="catalytic activity">
    <reaction evidence="1 6">
        <text>GTP + H2O = 7,8-dihydroneopterin 3'-triphosphate + formate + H(+)</text>
        <dbReference type="Rhea" id="RHEA:17473"/>
        <dbReference type="ChEBI" id="CHEBI:15377"/>
        <dbReference type="ChEBI" id="CHEBI:15378"/>
        <dbReference type="ChEBI" id="CHEBI:15740"/>
        <dbReference type="ChEBI" id="CHEBI:37565"/>
        <dbReference type="ChEBI" id="CHEBI:58462"/>
        <dbReference type="EC" id="3.5.4.16"/>
    </reaction>
</comment>
<dbReference type="InterPro" id="IPR043134">
    <property type="entry name" value="GTP-CH-I_N"/>
</dbReference>
<dbReference type="EC" id="3.5.4.16" evidence="6"/>
<dbReference type="NCBIfam" id="NF006826">
    <property type="entry name" value="PRK09347.1-3"/>
    <property type="match status" value="1"/>
</dbReference>
<dbReference type="GO" id="GO:0008270">
    <property type="term" value="F:zinc ion binding"/>
    <property type="evidence" value="ECO:0007669"/>
    <property type="project" value="UniProtKB-UniRule"/>
</dbReference>
<feature type="binding site" evidence="6">
    <location>
        <position position="146"/>
    </location>
    <ligand>
        <name>Zn(2+)</name>
        <dbReference type="ChEBI" id="CHEBI:29105"/>
    </ligand>
</feature>
<dbReference type="Gene3D" id="3.30.1130.10">
    <property type="match status" value="1"/>
</dbReference>
<comment type="caution">
    <text evidence="8">The sequence shown here is derived from an EMBL/GenBank/DDBJ whole genome shotgun (WGS) entry which is preliminary data.</text>
</comment>
<dbReference type="SUPFAM" id="SSF55620">
    <property type="entry name" value="Tetrahydrobiopterin biosynthesis enzymes-like"/>
    <property type="match status" value="1"/>
</dbReference>
<reference evidence="8 9" key="1">
    <citation type="submission" date="2018-05" db="EMBL/GenBank/DDBJ databases">
        <title>Spiribacter halobius sp. nov., a moderately halophilic bacterium isolated from marine solar saltern.</title>
        <authorList>
            <person name="Zheng W.-S."/>
            <person name="Lu D.-C."/>
            <person name="Du Z.-J."/>
        </authorList>
    </citation>
    <scope>NUCLEOTIDE SEQUENCE [LARGE SCALE GENOMIC DNA]</scope>
    <source>
        <strain evidence="8 9">E85</strain>
    </source>
</reference>
<evidence type="ECO:0000259" key="7">
    <source>
        <dbReference type="Pfam" id="PF01227"/>
    </source>
</evidence>
<evidence type="ECO:0000256" key="2">
    <source>
        <dbReference type="ARBA" id="ARBA00005080"/>
    </source>
</evidence>
<dbReference type="GO" id="GO:0046654">
    <property type="term" value="P:tetrahydrofolate biosynthetic process"/>
    <property type="evidence" value="ECO:0007669"/>
    <property type="project" value="UniProtKB-UniRule"/>
</dbReference>
<dbReference type="Gene3D" id="1.10.286.10">
    <property type="match status" value="1"/>
</dbReference>
<dbReference type="InterPro" id="IPR020602">
    <property type="entry name" value="GTP_CycHdrlase_I_dom"/>
</dbReference>
<dbReference type="PANTHER" id="PTHR11109:SF7">
    <property type="entry name" value="GTP CYCLOHYDROLASE 1"/>
    <property type="match status" value="1"/>
</dbReference>
<keyword evidence="6" id="KW-0862">Zinc</keyword>
<evidence type="ECO:0000313" key="9">
    <source>
        <dbReference type="Proteomes" id="UP000245474"/>
    </source>
</evidence>
<comment type="similarity">
    <text evidence="3 6">Belongs to the GTP cyclohydrolase I family.</text>
</comment>
<gene>
    <name evidence="6 8" type="primary">folE</name>
    <name evidence="8" type="ORF">DEM34_09960</name>
</gene>